<dbReference type="SUPFAM" id="SSF161098">
    <property type="entry name" value="MetI-like"/>
    <property type="match status" value="1"/>
</dbReference>
<dbReference type="EMBL" id="AE010299">
    <property type="protein sequence ID" value="AAM06423.1"/>
    <property type="molecule type" value="Genomic_DNA"/>
</dbReference>
<organism evidence="9 10">
    <name type="scientific">Methanosarcina acetivorans (strain ATCC 35395 / DSM 2834 / JCM 12185 / C2A)</name>
    <dbReference type="NCBI Taxonomy" id="188937"/>
    <lineage>
        <taxon>Archaea</taxon>
        <taxon>Methanobacteriati</taxon>
        <taxon>Methanobacteriota</taxon>
        <taxon>Stenosarchaea group</taxon>
        <taxon>Methanomicrobia</taxon>
        <taxon>Methanosarcinales</taxon>
        <taxon>Methanosarcinaceae</taxon>
        <taxon>Methanosarcina</taxon>
    </lineage>
</organism>
<proteinExistence type="inferred from homology"/>
<keyword evidence="4 7" id="KW-0812">Transmembrane</keyword>
<comment type="similarity">
    <text evidence="7">Belongs to the binding-protein-dependent transport system permease family.</text>
</comment>
<evidence type="ECO:0000256" key="2">
    <source>
        <dbReference type="ARBA" id="ARBA00022448"/>
    </source>
</evidence>
<dbReference type="CDD" id="cd06261">
    <property type="entry name" value="TM_PBP2"/>
    <property type="match status" value="1"/>
</dbReference>
<keyword evidence="5 7" id="KW-1133">Transmembrane helix</keyword>
<dbReference type="GO" id="GO:0022857">
    <property type="term" value="F:transmembrane transporter activity"/>
    <property type="evidence" value="ECO:0000318"/>
    <property type="project" value="GO_Central"/>
</dbReference>
<comment type="subcellular location">
    <subcellularLocation>
        <location evidence="1 7">Cell membrane</location>
        <topology evidence="1 7">Multi-pass membrane protein</topology>
    </subcellularLocation>
</comment>
<accession>Q8TLI6</accession>
<keyword evidence="6 7" id="KW-0472">Membrane</keyword>
<keyword evidence="10" id="KW-1185">Reference proteome</keyword>
<dbReference type="PANTHER" id="PTHR43386:SF1">
    <property type="entry name" value="D,D-DIPEPTIDE TRANSPORT SYSTEM PERMEASE PROTEIN DDPC-RELATED"/>
    <property type="match status" value="1"/>
</dbReference>
<evidence type="ECO:0000256" key="6">
    <source>
        <dbReference type="ARBA" id="ARBA00023136"/>
    </source>
</evidence>
<dbReference type="PROSITE" id="PS50928">
    <property type="entry name" value="ABC_TM1"/>
    <property type="match status" value="1"/>
</dbReference>
<dbReference type="STRING" id="188937.MA_3050"/>
<protein>
    <submittedName>
        <fullName evidence="9">Oligopeptide ABC transporter, permease protein</fullName>
    </submittedName>
</protein>
<feature type="transmembrane region" description="Helical" evidence="7">
    <location>
        <begin position="45"/>
        <end position="67"/>
    </location>
</feature>
<dbReference type="KEGG" id="mac:MA_3050"/>
<sequence length="311" mass="33132">MLTSPSCILIRQSGIRGNNMEYSYVDKKWAVSGMSRTLVLLRKNATLTTGILLFTLITMLAVTASTISPNDPAEMHFEERLSSPSASFPLGTDQFGRCIFSRILYGAQTSLSIAIISTLIVATIGIIVGMYAGYFSRYDAFLMRVTDILLAFPNIVLAIAIVGVVGPSPAGIILSFSISGWAKYARMIRGSTLSLKNSGFVEAARALGASDKYILFRHILPNSCGPIIEIATLGLGSRIVAISGLGFLGLGIQPPTPELGAILKDGVVYLQTAPMMALSAGGMIMLFVLATNLIGSELRSIADPRSDTIEL</sequence>
<gene>
    <name evidence="9" type="primary">oppC</name>
    <name evidence="9" type="ordered locus">MA_3050</name>
</gene>
<dbReference type="PhylomeDB" id="Q8TLI6"/>
<evidence type="ECO:0000256" key="4">
    <source>
        <dbReference type="ARBA" id="ARBA00022692"/>
    </source>
</evidence>
<dbReference type="PANTHER" id="PTHR43386">
    <property type="entry name" value="OLIGOPEPTIDE TRANSPORT SYSTEM PERMEASE PROTEIN APPC"/>
    <property type="match status" value="1"/>
</dbReference>
<feature type="transmembrane region" description="Helical" evidence="7">
    <location>
        <begin position="111"/>
        <end position="135"/>
    </location>
</feature>
<dbReference type="Pfam" id="PF00528">
    <property type="entry name" value="BPD_transp_1"/>
    <property type="match status" value="1"/>
</dbReference>
<feature type="transmembrane region" description="Helical" evidence="7">
    <location>
        <begin position="272"/>
        <end position="295"/>
    </location>
</feature>
<evidence type="ECO:0000256" key="1">
    <source>
        <dbReference type="ARBA" id="ARBA00004651"/>
    </source>
</evidence>
<dbReference type="Proteomes" id="UP000002487">
    <property type="component" value="Chromosome"/>
</dbReference>
<dbReference type="EnsemblBacteria" id="AAM06423">
    <property type="protein sequence ID" value="AAM06423"/>
    <property type="gene ID" value="MA_3050"/>
</dbReference>
<dbReference type="InterPro" id="IPR050366">
    <property type="entry name" value="BP-dependent_transpt_permease"/>
</dbReference>
<dbReference type="Gene3D" id="1.10.3720.10">
    <property type="entry name" value="MetI-like"/>
    <property type="match status" value="1"/>
</dbReference>
<evidence type="ECO:0000256" key="3">
    <source>
        <dbReference type="ARBA" id="ARBA00022475"/>
    </source>
</evidence>
<evidence type="ECO:0000256" key="7">
    <source>
        <dbReference type="RuleBase" id="RU363032"/>
    </source>
</evidence>
<evidence type="ECO:0000313" key="10">
    <source>
        <dbReference type="Proteomes" id="UP000002487"/>
    </source>
</evidence>
<dbReference type="InterPro" id="IPR000515">
    <property type="entry name" value="MetI-like"/>
</dbReference>
<keyword evidence="2 7" id="KW-0813">Transport</keyword>
<reference evidence="9 10" key="1">
    <citation type="journal article" date="2002" name="Genome Res.">
        <title>The genome of Methanosarcina acetivorans reveals extensive metabolic and physiological diversity.</title>
        <authorList>
            <person name="Galagan J.E."/>
            <person name="Nusbaum C."/>
            <person name="Roy A."/>
            <person name="Endrizzi M.G."/>
            <person name="Macdonald P."/>
            <person name="FitzHugh W."/>
            <person name="Calvo S."/>
            <person name="Engels R."/>
            <person name="Smirnov S."/>
            <person name="Atnoor D."/>
            <person name="Brown A."/>
            <person name="Allen N."/>
            <person name="Naylor J."/>
            <person name="Stange-Thomann N."/>
            <person name="DeArellano K."/>
            <person name="Johnson R."/>
            <person name="Linton L."/>
            <person name="McEwan P."/>
            <person name="McKernan K."/>
            <person name="Talamas J."/>
            <person name="Tirrell A."/>
            <person name="Ye W."/>
            <person name="Zimmer A."/>
            <person name="Barber R.D."/>
            <person name="Cann I."/>
            <person name="Graham D.E."/>
            <person name="Grahame D.A."/>
            <person name="Guss A."/>
            <person name="Hedderich R."/>
            <person name="Ingram-Smith C."/>
            <person name="Kuettner C.H."/>
            <person name="Krzycki J.A."/>
            <person name="Leigh J.A."/>
            <person name="Li W."/>
            <person name="Liu J."/>
            <person name="Mukhopadhyay B."/>
            <person name="Reeve J.N."/>
            <person name="Smith K."/>
            <person name="Springer T.A."/>
            <person name="Umayam L.A."/>
            <person name="White O."/>
            <person name="White R.H."/>
            <person name="de Macario E.C."/>
            <person name="Ferry J.G."/>
            <person name="Jarrell K.F."/>
            <person name="Jing H."/>
            <person name="Macario A.J.L."/>
            <person name="Paulsen I."/>
            <person name="Pritchett M."/>
            <person name="Sowers K.R."/>
            <person name="Swanson R.V."/>
            <person name="Zinder S.H."/>
            <person name="Lander E."/>
            <person name="Metcalf W.W."/>
            <person name="Birren B."/>
        </authorList>
    </citation>
    <scope>NUCLEOTIDE SEQUENCE [LARGE SCALE GENOMIC DNA]</scope>
    <source>
        <strain evidence="10">ATCC 35395 / DSM 2834 / JCM 12185 / C2A</strain>
    </source>
</reference>
<dbReference type="GO" id="GO:0005886">
    <property type="term" value="C:plasma membrane"/>
    <property type="evidence" value="ECO:0000318"/>
    <property type="project" value="GO_Central"/>
</dbReference>
<keyword evidence="3" id="KW-1003">Cell membrane</keyword>
<dbReference type="AlphaFoldDB" id="Q8TLI6"/>
<dbReference type="InterPro" id="IPR035906">
    <property type="entry name" value="MetI-like_sf"/>
</dbReference>
<feature type="transmembrane region" description="Helical" evidence="7">
    <location>
        <begin position="155"/>
        <end position="182"/>
    </location>
</feature>
<dbReference type="HOGENOM" id="CLU_028518_5_3_2"/>
<evidence type="ECO:0000256" key="5">
    <source>
        <dbReference type="ARBA" id="ARBA00022989"/>
    </source>
</evidence>
<evidence type="ECO:0000259" key="8">
    <source>
        <dbReference type="PROSITE" id="PS50928"/>
    </source>
</evidence>
<feature type="domain" description="ABC transmembrane type-1" evidence="8">
    <location>
        <begin position="107"/>
        <end position="295"/>
    </location>
</feature>
<name>Q8TLI6_METAC</name>
<evidence type="ECO:0000313" key="9">
    <source>
        <dbReference type="EMBL" id="AAM06423.1"/>
    </source>
</evidence>
<dbReference type="InParanoid" id="Q8TLI6"/>